<keyword evidence="2" id="KW-0813">Transport</keyword>
<evidence type="ECO:0000313" key="12">
    <source>
        <dbReference type="EMBL" id="KAK3940026.1"/>
    </source>
</evidence>
<dbReference type="InterPro" id="IPR003439">
    <property type="entry name" value="ABC_transporter-like_ATP-bd"/>
</dbReference>
<evidence type="ECO:0000256" key="2">
    <source>
        <dbReference type="ARBA" id="ARBA00022448"/>
    </source>
</evidence>
<evidence type="ECO:0000256" key="4">
    <source>
        <dbReference type="ARBA" id="ARBA00022741"/>
    </source>
</evidence>
<dbReference type="InterPro" id="IPR027417">
    <property type="entry name" value="P-loop_NTPase"/>
</dbReference>
<dbReference type="GO" id="GO:0016887">
    <property type="term" value="F:ATP hydrolysis activity"/>
    <property type="evidence" value="ECO:0007669"/>
    <property type="project" value="InterPro"/>
</dbReference>
<evidence type="ECO:0000256" key="9">
    <source>
        <dbReference type="SAM" id="Phobius"/>
    </source>
</evidence>
<evidence type="ECO:0000259" key="10">
    <source>
        <dbReference type="PROSITE" id="PS50893"/>
    </source>
</evidence>
<feature type="transmembrane region" description="Helical" evidence="9">
    <location>
        <begin position="207"/>
        <end position="226"/>
    </location>
</feature>
<dbReference type="InterPro" id="IPR039421">
    <property type="entry name" value="Type_1_exporter"/>
</dbReference>
<dbReference type="SUPFAM" id="SSF90123">
    <property type="entry name" value="ABC transporter transmembrane region"/>
    <property type="match status" value="1"/>
</dbReference>
<evidence type="ECO:0000256" key="8">
    <source>
        <dbReference type="ARBA" id="ARBA00024363"/>
    </source>
</evidence>
<evidence type="ECO:0000259" key="11">
    <source>
        <dbReference type="PROSITE" id="PS50929"/>
    </source>
</evidence>
<dbReference type="InterPro" id="IPR003593">
    <property type="entry name" value="AAA+_ATPase"/>
</dbReference>
<dbReference type="PROSITE" id="PS50929">
    <property type="entry name" value="ABC_TM1F"/>
    <property type="match status" value="1"/>
</dbReference>
<keyword evidence="5" id="KW-0067">ATP-binding</keyword>
<feature type="domain" description="ABC transmembrane type-1" evidence="11">
    <location>
        <begin position="74"/>
        <end position="348"/>
    </location>
</feature>
<gene>
    <name evidence="12" type="ORF">QBC46DRAFT_261901</name>
</gene>
<proteinExistence type="inferred from homology"/>
<name>A0AAN6S4Y5_9PEZI</name>
<dbReference type="PANTHER" id="PTHR24221">
    <property type="entry name" value="ATP-BINDING CASSETTE SUB-FAMILY B"/>
    <property type="match status" value="1"/>
</dbReference>
<dbReference type="SMART" id="SM00382">
    <property type="entry name" value="AAA"/>
    <property type="match status" value="1"/>
</dbReference>
<comment type="similarity">
    <text evidence="8">Belongs to the ABC transporter superfamily. ABCB family. Heavy Metal importer (TC 3.A.1.210) subfamily.</text>
</comment>
<evidence type="ECO:0000256" key="6">
    <source>
        <dbReference type="ARBA" id="ARBA00022989"/>
    </source>
</evidence>
<accession>A0AAN6S4Y5</accession>
<evidence type="ECO:0000256" key="7">
    <source>
        <dbReference type="ARBA" id="ARBA00023136"/>
    </source>
</evidence>
<dbReference type="GO" id="GO:0005524">
    <property type="term" value="F:ATP binding"/>
    <property type="evidence" value="ECO:0007669"/>
    <property type="project" value="UniProtKB-KW"/>
</dbReference>
<keyword evidence="7 9" id="KW-0472">Membrane</keyword>
<dbReference type="PANTHER" id="PTHR24221:SF503">
    <property type="entry name" value="MITOCHONDRIAL POTASSIUM CHANNEL ATP-BINDING SUBUNIT"/>
    <property type="match status" value="1"/>
</dbReference>
<dbReference type="InterPro" id="IPR036640">
    <property type="entry name" value="ABC1_TM_sf"/>
</dbReference>
<dbReference type="SUPFAM" id="SSF52540">
    <property type="entry name" value="P-loop containing nucleoside triphosphate hydrolases"/>
    <property type="match status" value="1"/>
</dbReference>
<comment type="subcellular location">
    <subcellularLocation>
        <location evidence="1">Membrane</location>
        <topology evidence="1">Multi-pass membrane protein</topology>
    </subcellularLocation>
</comment>
<dbReference type="Gene3D" id="3.40.50.300">
    <property type="entry name" value="P-loop containing nucleotide triphosphate hydrolases"/>
    <property type="match status" value="1"/>
</dbReference>
<sequence length="655" mass="73499">MNPYYATFLLASLPTLYVAVHSKKLLGPAIAEWSKNYDDLKIFLPLLLPEVRAIQREVIWNLSIVAMCTGTNRIIKVISPILLRRVIDMLQNSTDTQKLPWKEVLAFVLLRNVVERLSEGFMFTYKGRAIADMADQITLAVYNKLLNQSAEYHENKSSGSMWKAVCESGTSTLHYFSNLVFHQIPVIFDILLGVGTCWSIFDRSLAAAMFAVIALYVGVSIALPGWNRQGYEQMIKLSLKASDIGHDTILNWHTVSYFNRAAYERERYTAALLDTQMHYFTFRRPLSWTAMTKNLATCVGVGAVCLLGCYEIQHSKRGAGDFVMLFQFWTDLFVPLDSLVDIFVSCDRFISDSHKFIEILKLNPAVQDRKDAKDFDLENGTIEFANVSFSYDGKRDAIQDVSFKAEGGKMLAIVGETGGGKSTLFKLLCRAYDVTKGSIKIDGQDVRDVRLASLREHISIVPQNIGVFNTTVLENLRYANLEATREQIEQACKAAALHKRIVAFPNGYDEVVGEKGSKLSGGELQRLAIARALLRKAQIVLFDEATSNLDAETEASIQDYLRNWYNGRTVVVVAHRLATIATADMILAVKDGQIVEAGRHEDLLAKQGYFYQLWNKQRLQWDPTKKEPKQDVMEAVVNGSACVGEMGRKAVTVQA</sequence>
<evidence type="ECO:0000256" key="5">
    <source>
        <dbReference type="ARBA" id="ARBA00022840"/>
    </source>
</evidence>
<evidence type="ECO:0000256" key="3">
    <source>
        <dbReference type="ARBA" id="ARBA00022692"/>
    </source>
</evidence>
<dbReference type="InterPro" id="IPR011527">
    <property type="entry name" value="ABC1_TM_dom"/>
</dbReference>
<keyword evidence="3 9" id="KW-0812">Transmembrane</keyword>
<keyword evidence="4" id="KW-0547">Nucleotide-binding</keyword>
<dbReference type="InterPro" id="IPR017871">
    <property type="entry name" value="ABC_transporter-like_CS"/>
</dbReference>
<dbReference type="GO" id="GO:0140359">
    <property type="term" value="F:ABC-type transporter activity"/>
    <property type="evidence" value="ECO:0007669"/>
    <property type="project" value="InterPro"/>
</dbReference>
<dbReference type="GO" id="GO:0016020">
    <property type="term" value="C:membrane"/>
    <property type="evidence" value="ECO:0007669"/>
    <property type="project" value="UniProtKB-SubCell"/>
</dbReference>
<dbReference type="Proteomes" id="UP001303473">
    <property type="component" value="Unassembled WGS sequence"/>
</dbReference>
<feature type="domain" description="ABC transporter" evidence="10">
    <location>
        <begin position="382"/>
        <end position="616"/>
    </location>
</feature>
<feature type="transmembrane region" description="Helical" evidence="9">
    <location>
        <begin position="179"/>
        <end position="201"/>
    </location>
</feature>
<dbReference type="PROSITE" id="PS50893">
    <property type="entry name" value="ABC_TRANSPORTER_2"/>
    <property type="match status" value="1"/>
</dbReference>
<dbReference type="Gene3D" id="1.20.1560.10">
    <property type="entry name" value="ABC transporter type 1, transmembrane domain"/>
    <property type="match status" value="1"/>
</dbReference>
<dbReference type="Pfam" id="PF00005">
    <property type="entry name" value="ABC_tran"/>
    <property type="match status" value="1"/>
</dbReference>
<protein>
    <submittedName>
        <fullName evidence="12">Heavy metal tolerance protein</fullName>
    </submittedName>
</protein>
<keyword evidence="13" id="KW-1185">Reference proteome</keyword>
<evidence type="ECO:0000313" key="13">
    <source>
        <dbReference type="Proteomes" id="UP001303473"/>
    </source>
</evidence>
<keyword evidence="6 9" id="KW-1133">Transmembrane helix</keyword>
<comment type="caution">
    <text evidence="12">The sequence shown here is derived from an EMBL/GenBank/DDBJ whole genome shotgun (WGS) entry which is preliminary data.</text>
</comment>
<evidence type="ECO:0000256" key="1">
    <source>
        <dbReference type="ARBA" id="ARBA00004141"/>
    </source>
</evidence>
<dbReference type="PROSITE" id="PS00211">
    <property type="entry name" value="ABC_TRANSPORTER_1"/>
    <property type="match status" value="1"/>
</dbReference>
<organism evidence="12 13">
    <name type="scientific">Diplogelasinospora grovesii</name>
    <dbReference type="NCBI Taxonomy" id="303347"/>
    <lineage>
        <taxon>Eukaryota</taxon>
        <taxon>Fungi</taxon>
        <taxon>Dikarya</taxon>
        <taxon>Ascomycota</taxon>
        <taxon>Pezizomycotina</taxon>
        <taxon>Sordariomycetes</taxon>
        <taxon>Sordariomycetidae</taxon>
        <taxon>Sordariales</taxon>
        <taxon>Diplogelasinosporaceae</taxon>
        <taxon>Diplogelasinospora</taxon>
    </lineage>
</organism>
<dbReference type="FunFam" id="3.40.50.300:FF:000287">
    <property type="entry name" value="Multidrug ABC transporter ATP-binding protein"/>
    <property type="match status" value="1"/>
</dbReference>
<dbReference type="EMBL" id="MU853802">
    <property type="protein sequence ID" value="KAK3940026.1"/>
    <property type="molecule type" value="Genomic_DNA"/>
</dbReference>
<dbReference type="Pfam" id="PF00664">
    <property type="entry name" value="ABC_membrane"/>
    <property type="match status" value="1"/>
</dbReference>
<dbReference type="AlphaFoldDB" id="A0AAN6S4Y5"/>
<reference evidence="13" key="1">
    <citation type="journal article" date="2023" name="Mol. Phylogenet. Evol.">
        <title>Genome-scale phylogeny and comparative genomics of the fungal order Sordariales.</title>
        <authorList>
            <person name="Hensen N."/>
            <person name="Bonometti L."/>
            <person name="Westerberg I."/>
            <person name="Brannstrom I.O."/>
            <person name="Guillou S."/>
            <person name="Cros-Aarteil S."/>
            <person name="Calhoun S."/>
            <person name="Haridas S."/>
            <person name="Kuo A."/>
            <person name="Mondo S."/>
            <person name="Pangilinan J."/>
            <person name="Riley R."/>
            <person name="LaButti K."/>
            <person name="Andreopoulos B."/>
            <person name="Lipzen A."/>
            <person name="Chen C."/>
            <person name="Yan M."/>
            <person name="Daum C."/>
            <person name="Ng V."/>
            <person name="Clum A."/>
            <person name="Steindorff A."/>
            <person name="Ohm R.A."/>
            <person name="Martin F."/>
            <person name="Silar P."/>
            <person name="Natvig D.O."/>
            <person name="Lalanne C."/>
            <person name="Gautier V."/>
            <person name="Ament-Velasquez S.L."/>
            <person name="Kruys A."/>
            <person name="Hutchinson M.I."/>
            <person name="Powell A.J."/>
            <person name="Barry K."/>
            <person name="Miller A.N."/>
            <person name="Grigoriev I.V."/>
            <person name="Debuchy R."/>
            <person name="Gladieux P."/>
            <person name="Hiltunen Thoren M."/>
            <person name="Johannesson H."/>
        </authorList>
    </citation>
    <scope>NUCLEOTIDE SEQUENCE [LARGE SCALE GENOMIC DNA]</scope>
    <source>
        <strain evidence="13">CBS 340.73</strain>
    </source>
</reference>